<dbReference type="Pfam" id="PF04241">
    <property type="entry name" value="DUF423"/>
    <property type="match status" value="1"/>
</dbReference>
<feature type="transmembrane region" description="Helical" evidence="6">
    <location>
        <begin position="50"/>
        <end position="70"/>
    </location>
</feature>
<keyword evidence="4 6" id="KW-1133">Transmembrane helix</keyword>
<comment type="subcellular location">
    <subcellularLocation>
        <location evidence="1">Membrane</location>
        <topology evidence="1">Multi-pass membrane protein</topology>
    </subcellularLocation>
</comment>
<dbReference type="Proteomes" id="UP000671852">
    <property type="component" value="Chromosome"/>
</dbReference>
<feature type="transmembrane region" description="Helical" evidence="6">
    <location>
        <begin position="102"/>
        <end position="126"/>
    </location>
</feature>
<accession>A0A975GCV3</accession>
<keyword evidence="3 6" id="KW-0812">Transmembrane</keyword>
<evidence type="ECO:0000313" key="8">
    <source>
        <dbReference type="Proteomes" id="UP000671852"/>
    </source>
</evidence>
<reference evidence="7" key="2">
    <citation type="submission" date="2021-04" db="EMBL/GenBank/DDBJ databases">
        <title>Isolation and characterization of a novel species of the genus Sulfurimonas.</title>
        <authorList>
            <person name="Fukui M."/>
        </authorList>
    </citation>
    <scope>NUCLEOTIDE SEQUENCE</scope>
    <source>
        <strain evidence="7">H1576</strain>
    </source>
</reference>
<evidence type="ECO:0000313" key="7">
    <source>
        <dbReference type="EMBL" id="QSZ41902.1"/>
    </source>
</evidence>
<evidence type="ECO:0000256" key="3">
    <source>
        <dbReference type="ARBA" id="ARBA00022692"/>
    </source>
</evidence>
<evidence type="ECO:0000256" key="4">
    <source>
        <dbReference type="ARBA" id="ARBA00022989"/>
    </source>
</evidence>
<reference evidence="7" key="1">
    <citation type="submission" date="2019-11" db="EMBL/GenBank/DDBJ databases">
        <authorList>
            <person name="Kojima H."/>
        </authorList>
    </citation>
    <scope>NUCLEOTIDE SEQUENCE</scope>
    <source>
        <strain evidence="7">H1576</strain>
    </source>
</reference>
<dbReference type="PANTHER" id="PTHR43461:SF1">
    <property type="entry name" value="TRANSMEMBRANE PROTEIN 256"/>
    <property type="match status" value="1"/>
</dbReference>
<name>A0A975GCV3_9BACT</name>
<gene>
    <name evidence="7" type="ORF">GJV85_07215</name>
</gene>
<keyword evidence="5 6" id="KW-0472">Membrane</keyword>
<dbReference type="KEGG" id="saqt:GJV85_07215"/>
<dbReference type="EMBL" id="CP046072">
    <property type="protein sequence ID" value="QSZ41902.1"/>
    <property type="molecule type" value="Genomic_DNA"/>
</dbReference>
<keyword evidence="8" id="KW-1185">Reference proteome</keyword>
<evidence type="ECO:0000256" key="2">
    <source>
        <dbReference type="ARBA" id="ARBA00009694"/>
    </source>
</evidence>
<evidence type="ECO:0000256" key="6">
    <source>
        <dbReference type="SAM" id="Phobius"/>
    </source>
</evidence>
<dbReference type="AlphaFoldDB" id="A0A975GCV3"/>
<comment type="similarity">
    <text evidence="2">Belongs to the UPF0382 family.</text>
</comment>
<evidence type="ECO:0000256" key="5">
    <source>
        <dbReference type="ARBA" id="ARBA00023136"/>
    </source>
</evidence>
<organism evidence="7 8">
    <name type="scientific">Sulfurimonas aquatica</name>
    <dbReference type="NCBI Taxonomy" id="2672570"/>
    <lineage>
        <taxon>Bacteria</taxon>
        <taxon>Pseudomonadati</taxon>
        <taxon>Campylobacterota</taxon>
        <taxon>Epsilonproteobacteria</taxon>
        <taxon>Campylobacterales</taxon>
        <taxon>Sulfurimonadaceae</taxon>
        <taxon>Sulfurimonas</taxon>
    </lineage>
</organism>
<dbReference type="GO" id="GO:0005886">
    <property type="term" value="C:plasma membrane"/>
    <property type="evidence" value="ECO:0007669"/>
    <property type="project" value="TreeGrafter"/>
</dbReference>
<dbReference type="RefSeq" id="WP_207560719.1">
    <property type="nucleotide sequence ID" value="NZ_CP046072.1"/>
</dbReference>
<dbReference type="InterPro" id="IPR006696">
    <property type="entry name" value="DUF423"/>
</dbReference>
<proteinExistence type="inferred from homology"/>
<evidence type="ECO:0000256" key="1">
    <source>
        <dbReference type="ARBA" id="ARBA00004141"/>
    </source>
</evidence>
<protein>
    <submittedName>
        <fullName evidence="7">DUF423 domain-containing protein</fullName>
    </submittedName>
</protein>
<dbReference type="PANTHER" id="PTHR43461">
    <property type="entry name" value="TRANSMEMBRANE PROTEIN 256"/>
    <property type="match status" value="1"/>
</dbReference>
<feature type="transmembrane region" description="Helical" evidence="6">
    <location>
        <begin position="77"/>
        <end position="96"/>
    </location>
</feature>
<feature type="transmembrane region" description="Helical" evidence="6">
    <location>
        <begin position="9"/>
        <end position="30"/>
    </location>
</feature>
<sequence length="134" mass="14396">MNITANTKSFLIIASFMMALGISIGAFGAHGLQPYLSEYGNTIYNKGVDYWFYNSLGLFGIALMAHLVPASSKIVKGFYFVLTGTLIFSCSLYTLALTDIKLLGAITPIGGSIMIIGWVLCIVGIIKDAKVLES</sequence>